<dbReference type="WBParaSite" id="jg12140">
    <property type="protein sequence ID" value="jg12140"/>
    <property type="gene ID" value="jg12140"/>
</dbReference>
<dbReference type="PROSITE" id="PS50157">
    <property type="entry name" value="ZINC_FINGER_C2H2_2"/>
    <property type="match status" value="1"/>
</dbReference>
<dbReference type="SUPFAM" id="SSF57667">
    <property type="entry name" value="beta-beta-alpha zinc fingers"/>
    <property type="match status" value="1"/>
</dbReference>
<evidence type="ECO:0000313" key="3">
    <source>
        <dbReference type="Proteomes" id="UP000887574"/>
    </source>
</evidence>
<dbReference type="AlphaFoldDB" id="A0A915CTR0"/>
<keyword evidence="1" id="KW-0479">Metal-binding</keyword>
<dbReference type="Gene3D" id="3.30.160.60">
    <property type="entry name" value="Classic Zinc Finger"/>
    <property type="match status" value="1"/>
</dbReference>
<reference evidence="4" key="1">
    <citation type="submission" date="2022-11" db="UniProtKB">
        <authorList>
            <consortium name="WormBaseParasite"/>
        </authorList>
    </citation>
    <scope>IDENTIFICATION</scope>
</reference>
<evidence type="ECO:0000259" key="2">
    <source>
        <dbReference type="PROSITE" id="PS50157"/>
    </source>
</evidence>
<dbReference type="InterPro" id="IPR036236">
    <property type="entry name" value="Znf_C2H2_sf"/>
</dbReference>
<organism evidence="3 4">
    <name type="scientific">Ditylenchus dipsaci</name>
    <dbReference type="NCBI Taxonomy" id="166011"/>
    <lineage>
        <taxon>Eukaryota</taxon>
        <taxon>Metazoa</taxon>
        <taxon>Ecdysozoa</taxon>
        <taxon>Nematoda</taxon>
        <taxon>Chromadorea</taxon>
        <taxon>Rhabditida</taxon>
        <taxon>Tylenchina</taxon>
        <taxon>Tylenchomorpha</taxon>
        <taxon>Sphaerularioidea</taxon>
        <taxon>Anguinidae</taxon>
        <taxon>Anguininae</taxon>
        <taxon>Ditylenchus</taxon>
    </lineage>
</organism>
<dbReference type="Proteomes" id="UP000887574">
    <property type="component" value="Unplaced"/>
</dbReference>
<dbReference type="FunFam" id="3.30.160.60:FF:000086">
    <property type="entry name" value="transcription factor E4F1 isoform X1"/>
    <property type="match status" value="1"/>
</dbReference>
<keyword evidence="1" id="KW-0862">Zinc</keyword>
<evidence type="ECO:0000256" key="1">
    <source>
        <dbReference type="PROSITE-ProRule" id="PRU00042"/>
    </source>
</evidence>
<keyword evidence="1" id="KW-0863">Zinc-finger</keyword>
<dbReference type="GO" id="GO:0008270">
    <property type="term" value="F:zinc ion binding"/>
    <property type="evidence" value="ECO:0007669"/>
    <property type="project" value="UniProtKB-KW"/>
</dbReference>
<sequence length="94" mass="10177">MDSSPAALSTASDPAASMQSSAPATLSLPCNICSLVFNDAIQLQTHWMQSHWSQAMSSMQQQNTCSRPFVCKECDAGFTTQEALNSHQLTHNSK</sequence>
<dbReference type="SMART" id="SM00355">
    <property type="entry name" value="ZnF_C2H2"/>
    <property type="match status" value="2"/>
</dbReference>
<evidence type="ECO:0000313" key="4">
    <source>
        <dbReference type="WBParaSite" id="jg12140"/>
    </source>
</evidence>
<dbReference type="InterPro" id="IPR013087">
    <property type="entry name" value="Znf_C2H2_type"/>
</dbReference>
<dbReference type="Pfam" id="PF00096">
    <property type="entry name" value="zf-C2H2"/>
    <property type="match status" value="2"/>
</dbReference>
<keyword evidence="3" id="KW-1185">Reference proteome</keyword>
<proteinExistence type="predicted"/>
<feature type="domain" description="C2H2-type" evidence="2">
    <location>
        <begin position="69"/>
        <end position="94"/>
    </location>
</feature>
<protein>
    <submittedName>
        <fullName evidence="4">C2H2-type domain-containing protein</fullName>
    </submittedName>
</protein>
<accession>A0A915CTR0</accession>
<name>A0A915CTR0_9BILA</name>
<dbReference type="PROSITE" id="PS00028">
    <property type="entry name" value="ZINC_FINGER_C2H2_1"/>
    <property type="match status" value="2"/>
</dbReference>